<keyword evidence="2" id="KW-1185">Reference proteome</keyword>
<gene>
    <name evidence="1" type="ORF">EG244_10305</name>
</gene>
<proteinExistence type="predicted"/>
<accession>A0A3P3DJQ1</accession>
<dbReference type="Proteomes" id="UP000282125">
    <property type="component" value="Unassembled WGS sequence"/>
</dbReference>
<dbReference type="EMBL" id="RRAZ01000013">
    <property type="protein sequence ID" value="RRH74467.1"/>
    <property type="molecule type" value="Genomic_DNA"/>
</dbReference>
<dbReference type="RefSeq" id="WP_124964922.1">
    <property type="nucleotide sequence ID" value="NZ_RRAZ01000013.1"/>
</dbReference>
<dbReference type="AlphaFoldDB" id="A0A3P3DJQ1"/>
<organism evidence="1 2">
    <name type="scientific">Falsigemmobacter faecalis</name>
    <dbReference type="NCBI Taxonomy" id="2488730"/>
    <lineage>
        <taxon>Bacteria</taxon>
        <taxon>Pseudomonadati</taxon>
        <taxon>Pseudomonadota</taxon>
        <taxon>Alphaproteobacteria</taxon>
        <taxon>Rhodobacterales</taxon>
        <taxon>Paracoccaceae</taxon>
        <taxon>Falsigemmobacter</taxon>
    </lineage>
</organism>
<protein>
    <submittedName>
        <fullName evidence="1">Uncharacterized protein</fullName>
    </submittedName>
</protein>
<evidence type="ECO:0000313" key="1">
    <source>
        <dbReference type="EMBL" id="RRH74467.1"/>
    </source>
</evidence>
<name>A0A3P3DJQ1_9RHOB</name>
<reference evidence="1 2" key="1">
    <citation type="submission" date="2018-11" db="EMBL/GenBank/DDBJ databases">
        <title>Gemmobacter sp. nov., YIM 102744-1 draft genome.</title>
        <authorList>
            <person name="Li G."/>
            <person name="Jiang Y."/>
        </authorList>
    </citation>
    <scope>NUCLEOTIDE SEQUENCE [LARGE SCALE GENOMIC DNA]</scope>
    <source>
        <strain evidence="1 2">YIM 102744-1</strain>
    </source>
</reference>
<evidence type="ECO:0000313" key="2">
    <source>
        <dbReference type="Proteomes" id="UP000282125"/>
    </source>
</evidence>
<comment type="caution">
    <text evidence="1">The sequence shown here is derived from an EMBL/GenBank/DDBJ whole genome shotgun (WGS) entry which is preliminary data.</text>
</comment>
<sequence length="155" mass="16771">MNTVASRTFRSTPHRDSMDTWLAIVDLLTRGERTEAKDLLLAVKGIAASIIADQAPKGVPIVAACDGPRTRVYCTYDDDAIDGTDENETSLGYDPLKGDWSVSLPCQDSDLLWVQAALKTHGDRITARSISEKVVETSKNSNAALVFDPKGFLGS</sequence>
<dbReference type="OrthoDB" id="667485at2"/>